<keyword evidence="3" id="KW-1185">Reference proteome</keyword>
<accession>A0ABR6HJ04</accession>
<evidence type="ECO:0008006" key="4">
    <source>
        <dbReference type="Google" id="ProtNLM"/>
    </source>
</evidence>
<organism evidence="2 3">
    <name type="scientific">Limimaricola variabilis</name>
    <dbReference type="NCBI Taxonomy" id="1492771"/>
    <lineage>
        <taxon>Bacteria</taxon>
        <taxon>Pseudomonadati</taxon>
        <taxon>Pseudomonadota</taxon>
        <taxon>Alphaproteobacteria</taxon>
        <taxon>Rhodobacterales</taxon>
        <taxon>Paracoccaceae</taxon>
        <taxon>Limimaricola</taxon>
    </lineage>
</organism>
<feature type="signal peptide" evidence="1">
    <location>
        <begin position="1"/>
        <end position="29"/>
    </location>
</feature>
<evidence type="ECO:0000256" key="1">
    <source>
        <dbReference type="SAM" id="SignalP"/>
    </source>
</evidence>
<evidence type="ECO:0000313" key="3">
    <source>
        <dbReference type="Proteomes" id="UP000576152"/>
    </source>
</evidence>
<dbReference type="EMBL" id="JACIBX010000001">
    <property type="protein sequence ID" value="MBB3710527.1"/>
    <property type="molecule type" value="Genomic_DNA"/>
</dbReference>
<dbReference type="InterPro" id="IPR029151">
    <property type="entry name" value="Sensor-like_sf"/>
</dbReference>
<name>A0ABR6HJ04_9RHOB</name>
<protein>
    <recommendedName>
        <fullName evidence="4">Cache domain-containing protein</fullName>
    </recommendedName>
</protein>
<dbReference type="SUPFAM" id="SSF103190">
    <property type="entry name" value="Sensory domain-like"/>
    <property type="match status" value="1"/>
</dbReference>
<feature type="chain" id="PRO_5047365743" description="Cache domain-containing protein" evidence="1">
    <location>
        <begin position="30"/>
        <end position="284"/>
    </location>
</feature>
<dbReference type="Proteomes" id="UP000576152">
    <property type="component" value="Unassembled WGS sequence"/>
</dbReference>
<comment type="caution">
    <text evidence="2">The sequence shown here is derived from an EMBL/GenBank/DDBJ whole genome shotgun (WGS) entry which is preliminary data.</text>
</comment>
<sequence length="284" mass="30691">MRNLKFTGGMKNAGVSLALALAMAGGAKADPAAMDALAERGAAAIGRLHANAQRALVTVAQDEAFTAYFETHENGDRHLHKARIDQVSLATQDRFHVEEMCLIDPNGAEISRIVGDQIAHDLATDEADASFFAPGFATAHRQVYTSPIYLSPDADKWVVAYVTPVMVGDDKRSILHYEHAFTAYGDVLQRLAANGPGELMIVADTGHVIYDSRQEIPTARVGDLEARDDYFERFEFAGLDLAGFRAAIGQDATSGQGRIEAGDVARDAAFRVIGPWTLIGWQDS</sequence>
<proteinExistence type="predicted"/>
<dbReference type="RefSeq" id="WP_183468799.1">
    <property type="nucleotide sequence ID" value="NZ_CP139691.1"/>
</dbReference>
<gene>
    <name evidence="2" type="ORF">FHS00_000080</name>
</gene>
<reference evidence="2 3" key="1">
    <citation type="submission" date="2020-08" db="EMBL/GenBank/DDBJ databases">
        <title>Genomic Encyclopedia of Type Strains, Phase III (KMG-III): the genomes of soil and plant-associated and newly described type strains.</title>
        <authorList>
            <person name="Whitman W."/>
        </authorList>
    </citation>
    <scope>NUCLEOTIDE SEQUENCE [LARGE SCALE GENOMIC DNA]</scope>
    <source>
        <strain evidence="2 3">CECT 8572</strain>
    </source>
</reference>
<evidence type="ECO:0000313" key="2">
    <source>
        <dbReference type="EMBL" id="MBB3710527.1"/>
    </source>
</evidence>
<dbReference type="CDD" id="cd18773">
    <property type="entry name" value="PDC1_HK_sensor"/>
    <property type="match status" value="1"/>
</dbReference>
<keyword evidence="1" id="KW-0732">Signal</keyword>